<dbReference type="GO" id="GO:0008270">
    <property type="term" value="F:zinc ion binding"/>
    <property type="evidence" value="ECO:0007669"/>
    <property type="project" value="InterPro"/>
</dbReference>
<dbReference type="EMBL" id="MGBR01000001">
    <property type="protein sequence ID" value="OGK74089.1"/>
    <property type="molecule type" value="Genomic_DNA"/>
</dbReference>
<reference evidence="1 2" key="1">
    <citation type="journal article" date="2016" name="Nat. Commun.">
        <title>Thousands of microbial genomes shed light on interconnected biogeochemical processes in an aquifer system.</title>
        <authorList>
            <person name="Anantharaman K."/>
            <person name="Brown C.T."/>
            <person name="Hug L.A."/>
            <person name="Sharon I."/>
            <person name="Castelle C.J."/>
            <person name="Probst A.J."/>
            <person name="Thomas B.C."/>
            <person name="Singh A."/>
            <person name="Wilkins M.J."/>
            <person name="Karaoz U."/>
            <person name="Brodie E.L."/>
            <person name="Williams K.H."/>
            <person name="Hubbard S.S."/>
            <person name="Banfield J.F."/>
        </authorList>
    </citation>
    <scope>NUCLEOTIDE SEQUENCE [LARGE SCALE GENOMIC DNA]</scope>
</reference>
<comment type="caution">
    <text evidence="1">The sequence shown here is derived from an EMBL/GenBank/DDBJ whole genome shotgun (WGS) entry which is preliminary data.</text>
</comment>
<dbReference type="Pfam" id="PF01116">
    <property type="entry name" value="F_bP_aldolase"/>
    <property type="match status" value="1"/>
</dbReference>
<dbReference type="GO" id="GO:0016832">
    <property type="term" value="F:aldehyde-lyase activity"/>
    <property type="evidence" value="ECO:0007669"/>
    <property type="project" value="InterPro"/>
</dbReference>
<gene>
    <name evidence="1" type="ORF">A3K52_04945</name>
</gene>
<dbReference type="Gene3D" id="3.20.20.70">
    <property type="entry name" value="Aldolase class I"/>
    <property type="match status" value="1"/>
</dbReference>
<dbReference type="SUPFAM" id="SSF51569">
    <property type="entry name" value="Aldolase"/>
    <property type="match status" value="1"/>
</dbReference>
<dbReference type="GO" id="GO:0005975">
    <property type="term" value="P:carbohydrate metabolic process"/>
    <property type="evidence" value="ECO:0007669"/>
    <property type="project" value="InterPro"/>
</dbReference>
<sequence>MDIDSLIYQAIFSPDDTLKNGARDSIRSLAKEKGIYPASIHDLYIAIGQGKVGGFTVPAINIRAMTYDTARVIFKLVTQNNIGPFILEIARSEQSYTDQKPDEYAVVVLAAAIKESYKGPVFLQGDHYQFKRSVYSSDPQKEIDTLKTLVKASVEAGFYNIDIDASTLVDLDRPTVDEQQKNNYEMTVLLHDYIRQIQPLNVMVSVGGEIGHIGGKNSNVEEFRAFMNGFKQSSKAKGGISKVSVQTGTSHGGIPLPDGKIADVKLDFRVLETVGEAGRKEYAIGGAVQHGASTLPEALFGKFPETRTLEIHLATGFQNTIYEHLPTILKDKTYTWLKENCAKERKEGQTDEQFIYTTRKKACGPFKKELWGLSEEEKKPIREALEKQFLSMFTKLQVLQTKEKIQSYV</sequence>
<evidence type="ECO:0000313" key="1">
    <source>
        <dbReference type="EMBL" id="OGK74089.1"/>
    </source>
</evidence>
<dbReference type="InterPro" id="IPR013785">
    <property type="entry name" value="Aldolase_TIM"/>
</dbReference>
<evidence type="ECO:0000313" key="2">
    <source>
        <dbReference type="Proteomes" id="UP000177050"/>
    </source>
</evidence>
<organism evidence="1 2">
    <name type="scientific">Candidatus Roizmanbacteria bacterium RIFOXYD1_FULL_38_12</name>
    <dbReference type="NCBI Taxonomy" id="1802093"/>
    <lineage>
        <taxon>Bacteria</taxon>
        <taxon>Candidatus Roizmaniibacteriota</taxon>
    </lineage>
</organism>
<dbReference type="InterPro" id="IPR000771">
    <property type="entry name" value="FBA_II"/>
</dbReference>
<dbReference type="Proteomes" id="UP000177050">
    <property type="component" value="Unassembled WGS sequence"/>
</dbReference>
<protein>
    <submittedName>
        <fullName evidence="1">Aldolase</fullName>
    </submittedName>
</protein>
<proteinExistence type="predicted"/>
<accession>A0A1F7L1Y0</accession>
<dbReference type="AlphaFoldDB" id="A0A1F7L1Y0"/>
<name>A0A1F7L1Y0_9BACT</name>